<keyword evidence="3" id="KW-1185">Reference proteome</keyword>
<organism evidence="2 3">
    <name type="scientific">Hyphomicrobium nitrativorans NL23</name>
    <dbReference type="NCBI Taxonomy" id="1029756"/>
    <lineage>
        <taxon>Bacteria</taxon>
        <taxon>Pseudomonadati</taxon>
        <taxon>Pseudomonadota</taxon>
        <taxon>Alphaproteobacteria</taxon>
        <taxon>Hyphomicrobiales</taxon>
        <taxon>Hyphomicrobiaceae</taxon>
        <taxon>Hyphomicrobium</taxon>
    </lineage>
</organism>
<keyword evidence="1" id="KW-0175">Coiled coil</keyword>
<dbReference type="Proteomes" id="UP000018542">
    <property type="component" value="Chromosome"/>
</dbReference>
<evidence type="ECO:0000313" key="3">
    <source>
        <dbReference type="Proteomes" id="UP000018542"/>
    </source>
</evidence>
<dbReference type="AlphaFoldDB" id="V5SHD1"/>
<dbReference type="PATRIC" id="fig|1029756.8.peg.766"/>
<reference evidence="2 3" key="1">
    <citation type="journal article" date="2014" name="Genome Announc.">
        <title>Complete Genome Sequence of Hyphomicrobium nitrativorans Strain NL23, a Denitrifying Bacterium Isolated from Biofilm of a Methanol-Fed Denitrification System Treating Seawater at the Montreal Biodome.</title>
        <authorList>
            <person name="Martineau C."/>
            <person name="Villeneuve C."/>
            <person name="Mauffrey F."/>
            <person name="Villemur R."/>
        </authorList>
    </citation>
    <scope>NUCLEOTIDE SEQUENCE [LARGE SCALE GENOMIC DNA]</scope>
    <source>
        <strain evidence="2">NL23</strain>
    </source>
</reference>
<sequence length="40" mass="4583">MSCLIRAVEALQADVDDLRQRNESFQQIRLEPREGAKPAQ</sequence>
<dbReference type="EMBL" id="CP006912">
    <property type="protein sequence ID" value="AHB49902.1"/>
    <property type="molecule type" value="Genomic_DNA"/>
</dbReference>
<dbReference type="HOGENOM" id="CLU_3290871_0_0_5"/>
<evidence type="ECO:0000256" key="1">
    <source>
        <dbReference type="SAM" id="Coils"/>
    </source>
</evidence>
<feature type="coiled-coil region" evidence="1">
    <location>
        <begin position="1"/>
        <end position="28"/>
    </location>
</feature>
<gene>
    <name evidence="2" type="ORF">W911_03660</name>
</gene>
<dbReference type="KEGG" id="hni:W911_03660"/>
<evidence type="ECO:0000313" key="2">
    <source>
        <dbReference type="EMBL" id="AHB49902.1"/>
    </source>
</evidence>
<protein>
    <submittedName>
        <fullName evidence="2">Uncharacterized protein</fullName>
    </submittedName>
</protein>
<proteinExistence type="predicted"/>
<name>V5SHD1_9HYPH</name>
<accession>V5SHD1</accession>